<dbReference type="GO" id="GO:0005576">
    <property type="term" value="C:extracellular region"/>
    <property type="evidence" value="ECO:0007669"/>
    <property type="project" value="TreeGrafter"/>
</dbReference>
<feature type="domain" description="Copper type II ascorbate-dependent monooxygenase N-terminal" evidence="4">
    <location>
        <begin position="68"/>
        <end position="116"/>
    </location>
</feature>
<dbReference type="InterPro" id="IPR000323">
    <property type="entry name" value="Cu2_ascorb_mOase_N"/>
</dbReference>
<evidence type="ECO:0000256" key="2">
    <source>
        <dbReference type="ARBA" id="ARBA00023180"/>
    </source>
</evidence>
<dbReference type="PANTHER" id="PTHR10680:SF14">
    <property type="entry name" value="PEPTIDYL-GLYCINE ALPHA-AMIDATING MONOOXYGENASE"/>
    <property type="match status" value="1"/>
</dbReference>
<feature type="transmembrane region" description="Helical" evidence="3">
    <location>
        <begin position="6"/>
        <end position="24"/>
    </location>
</feature>
<keyword evidence="3" id="KW-1133">Transmembrane helix</keyword>
<dbReference type="Proteomes" id="UP001208570">
    <property type="component" value="Unassembled WGS sequence"/>
</dbReference>
<proteinExistence type="predicted"/>
<dbReference type="EMBL" id="JAODUP010000375">
    <property type="protein sequence ID" value="KAK2151100.1"/>
    <property type="molecule type" value="Genomic_DNA"/>
</dbReference>
<gene>
    <name evidence="5" type="ORF">LSH36_375g01014</name>
</gene>
<dbReference type="Pfam" id="PF01082">
    <property type="entry name" value="Cu2_monooxygen"/>
    <property type="match status" value="1"/>
</dbReference>
<keyword evidence="3" id="KW-0472">Membrane</keyword>
<dbReference type="InterPro" id="IPR036939">
    <property type="entry name" value="Cu2_ascorb_mOase_N_sf"/>
</dbReference>
<keyword evidence="1" id="KW-0732">Signal</keyword>
<evidence type="ECO:0000256" key="1">
    <source>
        <dbReference type="ARBA" id="ARBA00022729"/>
    </source>
</evidence>
<dbReference type="PANTHER" id="PTHR10680">
    <property type="entry name" value="PEPTIDYL-GLYCINE ALPHA-AMIDATING MONOOXYGENASE"/>
    <property type="match status" value="1"/>
</dbReference>
<protein>
    <recommendedName>
        <fullName evidence="4">Copper type II ascorbate-dependent monooxygenase N-terminal domain-containing protein</fullName>
    </recommendedName>
</protein>
<dbReference type="SUPFAM" id="SSF49742">
    <property type="entry name" value="PHM/PNGase F"/>
    <property type="match status" value="2"/>
</dbReference>
<comment type="caution">
    <text evidence="5">The sequence shown here is derived from an EMBL/GenBank/DDBJ whole genome shotgun (WGS) entry which is preliminary data.</text>
</comment>
<evidence type="ECO:0000313" key="5">
    <source>
        <dbReference type="EMBL" id="KAK2151100.1"/>
    </source>
</evidence>
<dbReference type="GO" id="GO:0005507">
    <property type="term" value="F:copper ion binding"/>
    <property type="evidence" value="ECO:0007669"/>
    <property type="project" value="InterPro"/>
</dbReference>
<evidence type="ECO:0000313" key="6">
    <source>
        <dbReference type="Proteomes" id="UP001208570"/>
    </source>
</evidence>
<sequence length="158" mass="18075">MKPDVYLLELALTTFLCFVAMVDMTSNRTIDILMPGVTTHEEDEYWCTFIPAPEDETYIKPGSYEDKWHCHTGCKSGSALLFAWAFHAEPTHLPPDVGFTIGGSTSRYLTLQVHYRVIVKEHHIDMSCQFHSNTPIYPFAFRVHAHRLGKVYDGVCFD</sequence>
<keyword evidence="6" id="KW-1185">Reference proteome</keyword>
<dbReference type="Gene3D" id="2.60.120.310">
    <property type="entry name" value="Copper type II, ascorbate-dependent monooxygenase, N-terminal domain"/>
    <property type="match status" value="1"/>
</dbReference>
<evidence type="ECO:0000259" key="4">
    <source>
        <dbReference type="Pfam" id="PF01082"/>
    </source>
</evidence>
<evidence type="ECO:0000256" key="3">
    <source>
        <dbReference type="SAM" id="Phobius"/>
    </source>
</evidence>
<accession>A0AAD9JEV8</accession>
<keyword evidence="2" id="KW-0325">Glycoprotein</keyword>
<dbReference type="InterPro" id="IPR008977">
    <property type="entry name" value="PHM/PNGase_F_dom_sf"/>
</dbReference>
<keyword evidence="3" id="KW-0812">Transmembrane</keyword>
<name>A0AAD9JEV8_9ANNE</name>
<organism evidence="5 6">
    <name type="scientific">Paralvinella palmiformis</name>
    <dbReference type="NCBI Taxonomy" id="53620"/>
    <lineage>
        <taxon>Eukaryota</taxon>
        <taxon>Metazoa</taxon>
        <taxon>Spiralia</taxon>
        <taxon>Lophotrochozoa</taxon>
        <taxon>Annelida</taxon>
        <taxon>Polychaeta</taxon>
        <taxon>Sedentaria</taxon>
        <taxon>Canalipalpata</taxon>
        <taxon>Terebellida</taxon>
        <taxon>Terebelliformia</taxon>
        <taxon>Alvinellidae</taxon>
        <taxon>Paralvinella</taxon>
    </lineage>
</organism>
<dbReference type="AlphaFoldDB" id="A0AAD9JEV8"/>
<reference evidence="5" key="1">
    <citation type="journal article" date="2023" name="Mol. Biol. Evol.">
        <title>Third-Generation Sequencing Reveals the Adaptive Role of the Epigenome in Three Deep-Sea Polychaetes.</title>
        <authorList>
            <person name="Perez M."/>
            <person name="Aroh O."/>
            <person name="Sun Y."/>
            <person name="Lan Y."/>
            <person name="Juniper S.K."/>
            <person name="Young C.R."/>
            <person name="Angers B."/>
            <person name="Qian P.Y."/>
        </authorList>
    </citation>
    <scope>NUCLEOTIDE SEQUENCE</scope>
    <source>
        <strain evidence="5">P08H-3</strain>
    </source>
</reference>
<dbReference type="GO" id="GO:0016715">
    <property type="term" value="F:oxidoreductase activity, acting on paired donors, with incorporation or reduction of molecular oxygen, reduced ascorbate as one donor, and incorporation of one atom of oxygen"/>
    <property type="evidence" value="ECO:0007669"/>
    <property type="project" value="InterPro"/>
</dbReference>